<protein>
    <submittedName>
        <fullName evidence="1">Uncharacterized protein</fullName>
    </submittedName>
</protein>
<comment type="caution">
    <text evidence="1">The sequence shown here is derived from an EMBL/GenBank/DDBJ whole genome shotgun (WGS) entry which is preliminary data.</text>
</comment>
<gene>
    <name evidence="1" type="ORF">Vadar_003415</name>
</gene>
<name>A0ACB7XMU9_9ERIC</name>
<evidence type="ECO:0000313" key="2">
    <source>
        <dbReference type="Proteomes" id="UP000828048"/>
    </source>
</evidence>
<sequence length="579" mass="64568">MAKSCKDLPDECWEQIFIQLLKIHRSHLQSPSLSCKRFLSITNAIRTRLRIYPTTALPISTLLNRFPNIDSIHLRWFTSLDDLHRVVTDIATSDLDLETLDFTGIHGLLLESWRILGTRFKNLTVLICSRLGTLRDSELVVIADSMPGLEHLDICYPTTDYDPDEFQARSPSEVGVTDSGIEVLSSKLKALQKINISGNEFLTDKSLIALSTNCIYLTEINALTCPLVTEYGIEFVMRNSSNMSSLLFDDIDLGQFDDYSICSARNISSLVIYDSVVPDEYLHLLVKAEIPLNGISFSRCKPSSFTFAGISSLLNKYRSLEWLSLTGIDFLTDEKMSGLSQCLSALVLIRLCYCCNLTESTFFMLAKNCPLLEEIRMERTNLEGGRDRATDAVKNTRIKSLSLGGNLNLSDECLAKLASVCPSVEVLDVSSCNGITEKGIAEFWKSGSKIRELRIDYCLGIRNIGNSFELSELETLRAARSGINDDGLVVIGNRCGRLLKLSLEACSEVTTVGLEEIVRNCKRLRKIDLTGCSDISSGFVELIVISRPSLRKIILPHSSLPSKSQRKLFLRYGCLVLSK</sequence>
<accession>A0ACB7XMU9</accession>
<dbReference type="Proteomes" id="UP000828048">
    <property type="component" value="Chromosome 1"/>
</dbReference>
<evidence type="ECO:0000313" key="1">
    <source>
        <dbReference type="EMBL" id="KAH7842271.1"/>
    </source>
</evidence>
<dbReference type="EMBL" id="CM037151">
    <property type="protein sequence ID" value="KAH7842271.1"/>
    <property type="molecule type" value="Genomic_DNA"/>
</dbReference>
<reference evidence="1 2" key="1">
    <citation type="journal article" date="2021" name="Hortic Res">
        <title>High-quality reference genome and annotation aids understanding of berry development for evergreen blueberry (Vaccinium darrowii).</title>
        <authorList>
            <person name="Yu J."/>
            <person name="Hulse-Kemp A.M."/>
            <person name="Babiker E."/>
            <person name="Staton M."/>
        </authorList>
    </citation>
    <scope>NUCLEOTIDE SEQUENCE [LARGE SCALE GENOMIC DNA]</scope>
    <source>
        <strain evidence="2">cv. NJ 8807/NJ 8810</strain>
        <tissue evidence="1">Young leaf</tissue>
    </source>
</reference>
<proteinExistence type="predicted"/>
<organism evidence="1 2">
    <name type="scientific">Vaccinium darrowii</name>
    <dbReference type="NCBI Taxonomy" id="229202"/>
    <lineage>
        <taxon>Eukaryota</taxon>
        <taxon>Viridiplantae</taxon>
        <taxon>Streptophyta</taxon>
        <taxon>Embryophyta</taxon>
        <taxon>Tracheophyta</taxon>
        <taxon>Spermatophyta</taxon>
        <taxon>Magnoliopsida</taxon>
        <taxon>eudicotyledons</taxon>
        <taxon>Gunneridae</taxon>
        <taxon>Pentapetalae</taxon>
        <taxon>asterids</taxon>
        <taxon>Ericales</taxon>
        <taxon>Ericaceae</taxon>
        <taxon>Vaccinioideae</taxon>
        <taxon>Vaccinieae</taxon>
        <taxon>Vaccinium</taxon>
    </lineage>
</organism>
<keyword evidence="2" id="KW-1185">Reference proteome</keyword>